<dbReference type="Ensembl" id="ENSBMST00010005750.1">
    <property type="protein sequence ID" value="ENSBMSP00010005215.1"/>
    <property type="gene ID" value="ENSBMSG00010003863.1"/>
</dbReference>
<dbReference type="AlphaFoldDB" id="A0A8C0CED0"/>
<accession>A0A8C0CED0</accession>
<sequence length="65" mass="7722">IKTYNLMYQNKACISTCKSAYSDINQSMQNNFTECKFTQCMIKSHRLAYFSLLLNKEILFMNFVF</sequence>
<evidence type="ECO:0000313" key="1">
    <source>
        <dbReference type="Ensembl" id="ENSBMSP00010005215.1"/>
    </source>
</evidence>
<protein>
    <submittedName>
        <fullName evidence="1">Uncharacterized protein</fullName>
    </submittedName>
</protein>
<dbReference type="OMA" id="CKFAYSN"/>
<name>A0A8C0CED0_BALMU</name>
<proteinExistence type="predicted"/>
<reference evidence="1" key="1">
    <citation type="submission" date="2023-09" db="UniProtKB">
        <authorList>
            <consortium name="Ensembl"/>
        </authorList>
    </citation>
    <scope>IDENTIFICATION</scope>
</reference>
<dbReference type="GeneTree" id="ENSGT00910000147128"/>
<organism evidence="1">
    <name type="scientific">Balaenoptera musculus</name>
    <name type="common">Blue whale</name>
    <dbReference type="NCBI Taxonomy" id="9771"/>
    <lineage>
        <taxon>Eukaryota</taxon>
        <taxon>Metazoa</taxon>
        <taxon>Chordata</taxon>
        <taxon>Craniata</taxon>
        <taxon>Vertebrata</taxon>
        <taxon>Euteleostomi</taxon>
        <taxon>Mammalia</taxon>
        <taxon>Eutheria</taxon>
        <taxon>Laurasiatheria</taxon>
        <taxon>Artiodactyla</taxon>
        <taxon>Whippomorpha</taxon>
        <taxon>Cetacea</taxon>
        <taxon>Mysticeti</taxon>
        <taxon>Balaenopteridae</taxon>
        <taxon>Balaenoptera</taxon>
    </lineage>
</organism>